<dbReference type="Pfam" id="PF13715">
    <property type="entry name" value="CarbopepD_reg_2"/>
    <property type="match status" value="1"/>
</dbReference>
<evidence type="ECO:0000313" key="1">
    <source>
        <dbReference type="EMBL" id="WOK08272.1"/>
    </source>
</evidence>
<dbReference type="SUPFAM" id="SSF49464">
    <property type="entry name" value="Carboxypeptidase regulatory domain-like"/>
    <property type="match status" value="1"/>
</dbReference>
<keyword evidence="2" id="KW-1185">Reference proteome</keyword>
<gene>
    <name evidence="1" type="ORF">RT717_06430</name>
</gene>
<organism evidence="1 2">
    <name type="scientific">Imperialibacter roseus</name>
    <dbReference type="NCBI Taxonomy" id="1324217"/>
    <lineage>
        <taxon>Bacteria</taxon>
        <taxon>Pseudomonadati</taxon>
        <taxon>Bacteroidota</taxon>
        <taxon>Cytophagia</taxon>
        <taxon>Cytophagales</taxon>
        <taxon>Flammeovirgaceae</taxon>
        <taxon>Imperialibacter</taxon>
    </lineage>
</organism>
<name>A0ABZ0IXC3_9BACT</name>
<reference evidence="1 2" key="1">
    <citation type="journal article" date="2023" name="Microbiol. Resour. Announc.">
        <title>Complete Genome Sequence of Imperialibacter roseus strain P4T.</title>
        <authorList>
            <person name="Tizabi D.R."/>
            <person name="Bachvaroff T."/>
            <person name="Hill R.T."/>
        </authorList>
    </citation>
    <scope>NUCLEOTIDE SEQUENCE [LARGE SCALE GENOMIC DNA]</scope>
    <source>
        <strain evidence="1 2">P4T</strain>
    </source>
</reference>
<evidence type="ECO:0000313" key="2">
    <source>
        <dbReference type="Proteomes" id="UP001302349"/>
    </source>
</evidence>
<sequence length="240" mass="26750">MRQSGNLILTLLFSVLIYGNSYAQSSPADSVLVIGQVLEDESYTGLPFAHIAVKERATTTDFKGIFKVRVSTTDTVSVSYVGYKTQQLTIPKGLISPVFETKLMLQKDTIMMENANITVLPASIEKFKQAILTLELSDQEYKNVEKNMAALTQQVLIYDYRKYSMDAAENQRAAMAGPQSFNFLNVLRKVKDALVDPNKSKDDLPTPPPVYYDTPVLPDTTPPDSLLIQKADTTQRIIDN</sequence>
<proteinExistence type="predicted"/>
<protein>
    <submittedName>
        <fullName evidence="1">Carboxypeptidase-like regulatory domain-containing protein</fullName>
    </submittedName>
</protein>
<dbReference type="RefSeq" id="WP_317490918.1">
    <property type="nucleotide sequence ID" value="NZ_CP136051.1"/>
</dbReference>
<dbReference type="InterPro" id="IPR008969">
    <property type="entry name" value="CarboxyPept-like_regulatory"/>
</dbReference>
<dbReference type="Proteomes" id="UP001302349">
    <property type="component" value="Chromosome"/>
</dbReference>
<accession>A0ABZ0IXC3</accession>
<dbReference type="EMBL" id="CP136051">
    <property type="protein sequence ID" value="WOK08272.1"/>
    <property type="molecule type" value="Genomic_DNA"/>
</dbReference>